<dbReference type="InterPro" id="IPR041677">
    <property type="entry name" value="DNA2/NAM7_AAA_11"/>
</dbReference>
<dbReference type="Pfam" id="PF00642">
    <property type="entry name" value="zf-CCCH"/>
    <property type="match status" value="1"/>
</dbReference>
<feature type="compositionally biased region" description="Basic and acidic residues" evidence="5">
    <location>
        <begin position="1434"/>
        <end position="1445"/>
    </location>
</feature>
<dbReference type="PROSITE" id="PS00028">
    <property type="entry name" value="ZINC_FINGER_C2H2_1"/>
    <property type="match status" value="1"/>
</dbReference>
<keyword evidence="8" id="KW-1185">Reference proteome</keyword>
<dbReference type="InterPro" id="IPR036855">
    <property type="entry name" value="Znf_CCCH_sf"/>
</dbReference>
<feature type="non-terminal residue" evidence="7">
    <location>
        <position position="1529"/>
    </location>
</feature>
<dbReference type="FunFam" id="3.40.50.300:FF:000419">
    <property type="entry name" value="Probable helicase with zinc finger domain"/>
    <property type="match status" value="1"/>
</dbReference>
<evidence type="ECO:0000256" key="2">
    <source>
        <dbReference type="ARBA" id="ARBA00022771"/>
    </source>
</evidence>
<feature type="compositionally biased region" description="Low complexity" evidence="5">
    <location>
        <begin position="1337"/>
        <end position="1356"/>
    </location>
</feature>
<dbReference type="SUPFAM" id="SSF48452">
    <property type="entry name" value="TPR-like"/>
    <property type="match status" value="1"/>
</dbReference>
<dbReference type="Proteomes" id="UP001519460">
    <property type="component" value="Unassembled WGS sequence"/>
</dbReference>
<feature type="region of interest" description="Disordered" evidence="5">
    <location>
        <begin position="1284"/>
        <end position="1458"/>
    </location>
</feature>
<evidence type="ECO:0000259" key="6">
    <source>
        <dbReference type="PROSITE" id="PS50103"/>
    </source>
</evidence>
<dbReference type="InterPro" id="IPR013087">
    <property type="entry name" value="Znf_C2H2_type"/>
</dbReference>
<feature type="compositionally biased region" description="Basic and acidic residues" evidence="5">
    <location>
        <begin position="1402"/>
        <end position="1415"/>
    </location>
</feature>
<evidence type="ECO:0000256" key="1">
    <source>
        <dbReference type="ARBA" id="ARBA00022723"/>
    </source>
</evidence>
<dbReference type="Gene3D" id="4.10.1000.10">
    <property type="entry name" value="Zinc finger, CCCH-type"/>
    <property type="match status" value="1"/>
</dbReference>
<accession>A0ABD0LS07</accession>
<proteinExistence type="predicted"/>
<protein>
    <recommendedName>
        <fullName evidence="6">C3H1-type domain-containing protein</fullName>
    </recommendedName>
</protein>
<keyword evidence="3 4" id="KW-0862">Zinc</keyword>
<keyword evidence="2 4" id="KW-0863">Zinc-finger</keyword>
<dbReference type="Gene3D" id="1.25.40.10">
    <property type="entry name" value="Tetratricopeptide repeat domain"/>
    <property type="match status" value="1"/>
</dbReference>
<dbReference type="Pfam" id="PF13087">
    <property type="entry name" value="AAA_12"/>
    <property type="match status" value="1"/>
</dbReference>
<dbReference type="GO" id="GO:0008270">
    <property type="term" value="F:zinc ion binding"/>
    <property type="evidence" value="ECO:0007669"/>
    <property type="project" value="UniProtKB-KW"/>
</dbReference>
<dbReference type="SUPFAM" id="SSF52540">
    <property type="entry name" value="P-loop containing nucleoside triphosphate hydrolases"/>
    <property type="match status" value="1"/>
</dbReference>
<feature type="region of interest" description="Disordered" evidence="5">
    <location>
        <begin position="156"/>
        <end position="178"/>
    </location>
</feature>
<dbReference type="InterPro" id="IPR047187">
    <property type="entry name" value="SF1_C_Upf1"/>
</dbReference>
<keyword evidence="1 4" id="KW-0479">Metal-binding</keyword>
<dbReference type="SUPFAM" id="SSF90229">
    <property type="entry name" value="CCCH zinc finger"/>
    <property type="match status" value="1"/>
</dbReference>
<feature type="compositionally biased region" description="Basic and acidic residues" evidence="5">
    <location>
        <begin position="156"/>
        <end position="165"/>
    </location>
</feature>
<dbReference type="PROSITE" id="PS50103">
    <property type="entry name" value="ZF_C3H1"/>
    <property type="match status" value="1"/>
</dbReference>
<feature type="compositionally biased region" description="Basic and acidic residues" evidence="5">
    <location>
        <begin position="1288"/>
        <end position="1306"/>
    </location>
</feature>
<name>A0ABD0LS07_9CAEN</name>
<dbReference type="PANTHER" id="PTHR10887:SF365">
    <property type="entry name" value="HELICASE WITH ZINC FINGER DOMAIN-RELATED"/>
    <property type="match status" value="1"/>
</dbReference>
<dbReference type="InterPro" id="IPR000571">
    <property type="entry name" value="Znf_CCCH"/>
</dbReference>
<feature type="compositionally biased region" description="Polar residues" evidence="5">
    <location>
        <begin position="89"/>
        <end position="102"/>
    </location>
</feature>
<dbReference type="Pfam" id="PF13086">
    <property type="entry name" value="AAA_11"/>
    <property type="match status" value="2"/>
</dbReference>
<evidence type="ECO:0000256" key="3">
    <source>
        <dbReference type="ARBA" id="ARBA00022833"/>
    </source>
</evidence>
<sequence>KRHSEALTECNTALESDPHNEKLLEKKVKVLCQLGSFRQAFSLASQWLQHTPEHPVAKKELKRLQTVMAVLEDQDSDDEEIADSTLATQTVASNNHGESQQPKPIPKNTVRVLPPQPPPKETKKNHDQKFFCSFCDIRFERQEELDTHCHSDLHKKRLASDESHNWHHRPPPRGQSSEEYQLCQRYLATSRCPFGDKCTQAHSEGELEEWKERFTFRKQQLQEARDHQLHGNTFTEQLLERLTNPDGPKATLVQNLDLVKIHVNSDLKVSMTTKKCTNAWTFTVTSKICLHSVALLDDAYRSYFHISSISVGPKKTQKYQNLENHCQEWINQDTANKSQGEYVYRVKIVFKTDVYGTFRQSVVLDFGLEAVVAREVHVESTPSTDPDKLSKDLVLTASSRWTQDTVTVVPFTPKSILLTEKEEQLVAKYVLPRPERLSLSETLMQSLSKDNYRLWMHEMLYLEEMAELGFVQRFNVTASLQLVNRFLLMPGSLSSAKYTREGELFARLKLEDVLSEDSVAGKLILQSAQMVWIAPASQNTADPSQKPKTKVYEAMIEDKGKNFVFFRLSSTCVNELNLSCDEDFSAQIQFQLNRLPKCEMHAAVDALSTLNIVFPNVKDIPELPDPEEKILSDLEDMLLNKQQREAILAITAPLCKTQPPLLIIGPFGTGKTYTLAQAAKLVLEQEDTRILICTHSNSAADLYIKDFLHPHVEDGHPEARPLRVYYRLRWMQTVPEVILQYSLLQREGEAAGTFGIPTQEDVSKHRIIITTLSTARYIQDIGLPPGFFTHIFIDEAAQALECETLIPLGMAGDNTRIVLAGDHMQISPEVYSGYTKQQGFHLSFLERLYDLYPSRCNCKVMLVENYRSHAAIVDFTSDLFYDHMLVASGKQAPHPTLYPLSFFVAKGEEVQHENSTGFYNLAELYEIVDRVDELRKKWPEEWGDIDNNGISVVAPYMDQVIRIRGELRKRKIYNVSVERVLNVQGKQYRVIIISAVRTRRSCRSDGGAEEEYLDYGFLSNVKLLNTAITRAQSLVLVVGDPVSHCLVGKCRKVWEYFLEICHQNHSLFGITWAQLRNQLDRAEVAKNYVLNPLAPEFVPNRLFHVTTKAAEAAMEAARAQAEAEEGSYGQHGSNWPYMGPQHHPVMQHSPYQMYTPQMLPYYPMPYFPPYVGPMVMRGPGGASILRGHPKGFPRPAFHQPSAAQRSEGIRMVDMTHSLRPALRHHRSGRMAMYVPRVPMPYAMPPMHAMFPQHLPPHHPGGYYMLPDDPRMLGIHHQHPYAHPYHASLSERGDDSPKARASPDPKVKPAVVGSGVSPGFQVLPNVVHVPPHLRPGHNPSSQNSSRSSTPSQLTATPLPTPPTPNPVPPHLQEGRGTPVSERPYSPANYASAARSSTPLSCEDAQRDRSGSRERDVTIVAAAKVGPEAVNVSDGESNKNDDADAKQGTRTTSNNQKTRKQLRLKTGFSRQFSDDLPTPTAITDIVRMIEENIDEGSENSDTSSPSVDMPRVQLSRINGRNAALSSLQLDL</sequence>
<feature type="non-terminal residue" evidence="7">
    <location>
        <position position="1"/>
    </location>
</feature>
<reference evidence="7 8" key="1">
    <citation type="journal article" date="2023" name="Sci. Data">
        <title>Genome assembly of the Korean intertidal mud-creeper Batillaria attramentaria.</title>
        <authorList>
            <person name="Patra A.K."/>
            <person name="Ho P.T."/>
            <person name="Jun S."/>
            <person name="Lee S.J."/>
            <person name="Kim Y."/>
            <person name="Won Y.J."/>
        </authorList>
    </citation>
    <scope>NUCLEOTIDE SEQUENCE [LARGE SCALE GENOMIC DNA]</scope>
    <source>
        <strain evidence="7">Wonlab-2016</strain>
    </source>
</reference>
<evidence type="ECO:0000313" key="7">
    <source>
        <dbReference type="EMBL" id="KAK7502369.1"/>
    </source>
</evidence>
<feature type="zinc finger region" description="C3H1-type" evidence="4">
    <location>
        <begin position="177"/>
        <end position="205"/>
    </location>
</feature>
<dbReference type="InterPro" id="IPR041679">
    <property type="entry name" value="DNA2/NAM7-like_C"/>
</dbReference>
<feature type="domain" description="C3H1-type" evidence="6">
    <location>
        <begin position="177"/>
        <end position="205"/>
    </location>
</feature>
<evidence type="ECO:0000256" key="4">
    <source>
        <dbReference type="PROSITE-ProRule" id="PRU00723"/>
    </source>
</evidence>
<comment type="caution">
    <text evidence="7">The sequence shown here is derived from an EMBL/GenBank/DDBJ whole genome shotgun (WGS) entry which is preliminary data.</text>
</comment>
<dbReference type="InterPro" id="IPR027417">
    <property type="entry name" value="P-loop_NTPase"/>
</dbReference>
<organism evidence="7 8">
    <name type="scientific">Batillaria attramentaria</name>
    <dbReference type="NCBI Taxonomy" id="370345"/>
    <lineage>
        <taxon>Eukaryota</taxon>
        <taxon>Metazoa</taxon>
        <taxon>Spiralia</taxon>
        <taxon>Lophotrochozoa</taxon>
        <taxon>Mollusca</taxon>
        <taxon>Gastropoda</taxon>
        <taxon>Caenogastropoda</taxon>
        <taxon>Sorbeoconcha</taxon>
        <taxon>Cerithioidea</taxon>
        <taxon>Batillariidae</taxon>
        <taxon>Batillaria</taxon>
    </lineage>
</organism>
<dbReference type="Gene3D" id="3.40.50.300">
    <property type="entry name" value="P-loop containing nucleotide triphosphate hydrolases"/>
    <property type="match status" value="2"/>
</dbReference>
<dbReference type="SMART" id="SM00356">
    <property type="entry name" value="ZnF_C3H1"/>
    <property type="match status" value="1"/>
</dbReference>
<evidence type="ECO:0000313" key="8">
    <source>
        <dbReference type="Proteomes" id="UP001519460"/>
    </source>
</evidence>
<dbReference type="PANTHER" id="PTHR10887">
    <property type="entry name" value="DNA2/NAM7 HELICASE FAMILY"/>
    <property type="match status" value="1"/>
</dbReference>
<dbReference type="CDD" id="cd18808">
    <property type="entry name" value="SF1_C_Upf1"/>
    <property type="match status" value="1"/>
</dbReference>
<feature type="compositionally biased region" description="Pro residues" evidence="5">
    <location>
        <begin position="1357"/>
        <end position="1368"/>
    </location>
</feature>
<gene>
    <name evidence="7" type="ORF">BaRGS_00006322</name>
</gene>
<evidence type="ECO:0000256" key="5">
    <source>
        <dbReference type="SAM" id="MobiDB-lite"/>
    </source>
</evidence>
<feature type="region of interest" description="Disordered" evidence="5">
    <location>
        <begin position="89"/>
        <end position="125"/>
    </location>
</feature>
<dbReference type="EMBL" id="JACVVK020000026">
    <property type="protein sequence ID" value="KAK7502369.1"/>
    <property type="molecule type" value="Genomic_DNA"/>
</dbReference>
<dbReference type="InterPro" id="IPR045055">
    <property type="entry name" value="DNA2/NAM7-like"/>
</dbReference>
<dbReference type="InterPro" id="IPR011990">
    <property type="entry name" value="TPR-like_helical_dom_sf"/>
</dbReference>